<dbReference type="AlphaFoldDB" id="A0A8H2ZLC1"/>
<protein>
    <submittedName>
        <fullName evidence="1">D226694e-d6ed-45dc-bf00-493dd995285c</fullName>
    </submittedName>
</protein>
<keyword evidence="2" id="KW-1185">Reference proteome</keyword>
<evidence type="ECO:0000313" key="2">
    <source>
        <dbReference type="Proteomes" id="UP000624404"/>
    </source>
</evidence>
<proteinExistence type="predicted"/>
<dbReference type="Proteomes" id="UP000624404">
    <property type="component" value="Unassembled WGS sequence"/>
</dbReference>
<organism evidence="1 2">
    <name type="scientific">Sclerotinia trifoliorum</name>
    <dbReference type="NCBI Taxonomy" id="28548"/>
    <lineage>
        <taxon>Eukaryota</taxon>
        <taxon>Fungi</taxon>
        <taxon>Dikarya</taxon>
        <taxon>Ascomycota</taxon>
        <taxon>Pezizomycotina</taxon>
        <taxon>Leotiomycetes</taxon>
        <taxon>Helotiales</taxon>
        <taxon>Sclerotiniaceae</taxon>
        <taxon>Sclerotinia</taxon>
    </lineage>
</organism>
<gene>
    <name evidence="1" type="ORF">SCLTRI_LOCUS2896</name>
</gene>
<accession>A0A8H2ZLC1</accession>
<sequence length="74" mass="8260">MKAEVESMHHYTEKTVSVKILTGGNRTRRNPAAELVLSGGYKVDGVDLAKTLSPSKLLEKRGLYTTFFQMSGWQ</sequence>
<dbReference type="EMBL" id="CAJHIA010000009">
    <property type="protein sequence ID" value="CAD6443102.1"/>
    <property type="molecule type" value="Genomic_DNA"/>
</dbReference>
<name>A0A8H2ZLC1_9HELO</name>
<comment type="caution">
    <text evidence="1">The sequence shown here is derived from an EMBL/GenBank/DDBJ whole genome shotgun (WGS) entry which is preliminary data.</text>
</comment>
<reference evidence="1" key="1">
    <citation type="submission" date="2020-10" db="EMBL/GenBank/DDBJ databases">
        <authorList>
            <person name="Kusch S."/>
        </authorList>
    </citation>
    <scope>NUCLEOTIDE SEQUENCE</scope>
    <source>
        <strain evidence="1">SwB9</strain>
    </source>
</reference>
<evidence type="ECO:0000313" key="1">
    <source>
        <dbReference type="EMBL" id="CAD6443102.1"/>
    </source>
</evidence>